<dbReference type="InterPro" id="IPR001810">
    <property type="entry name" value="F-box_dom"/>
</dbReference>
<dbReference type="PANTHER" id="PTHR31672:SF13">
    <property type="entry name" value="F-BOX PROTEIN CPR30-LIKE"/>
    <property type="match status" value="1"/>
</dbReference>
<dbReference type="SUPFAM" id="SSF50965">
    <property type="entry name" value="Galactose oxidase, central domain"/>
    <property type="match status" value="1"/>
</dbReference>
<dbReference type="InterPro" id="IPR036047">
    <property type="entry name" value="F-box-like_dom_sf"/>
</dbReference>
<dbReference type="NCBIfam" id="TIGR01640">
    <property type="entry name" value="F_box_assoc_1"/>
    <property type="match status" value="1"/>
</dbReference>
<feature type="domain" description="F-box" evidence="1">
    <location>
        <begin position="1"/>
        <end position="53"/>
    </location>
</feature>
<evidence type="ECO:0000313" key="3">
    <source>
        <dbReference type="EMBL" id="CAA7057899.1"/>
    </source>
</evidence>
<evidence type="ECO:0000313" key="4">
    <source>
        <dbReference type="Proteomes" id="UP000467841"/>
    </source>
</evidence>
<reference evidence="2 4" key="1">
    <citation type="submission" date="2020-01" db="EMBL/GenBank/DDBJ databases">
        <authorList>
            <person name="Mishra B."/>
        </authorList>
    </citation>
    <scope>NUCLEOTIDE SEQUENCE [LARGE SCALE GENOMIC DNA]</scope>
</reference>
<dbReference type="InterPro" id="IPR011043">
    <property type="entry name" value="Gal_Oxase/kelch_b-propeller"/>
</dbReference>
<dbReference type="InterPro" id="IPR017451">
    <property type="entry name" value="F-box-assoc_interact_dom"/>
</dbReference>
<dbReference type="InterPro" id="IPR050796">
    <property type="entry name" value="SCF_F-box_component"/>
</dbReference>
<dbReference type="OrthoDB" id="1077661at2759"/>
<dbReference type="SUPFAM" id="SSF81383">
    <property type="entry name" value="F-box domain"/>
    <property type="match status" value="1"/>
</dbReference>
<dbReference type="Proteomes" id="UP000467841">
    <property type="component" value="Unassembled WGS sequence"/>
</dbReference>
<dbReference type="PROSITE" id="PS50181">
    <property type="entry name" value="FBOX"/>
    <property type="match status" value="1"/>
</dbReference>
<dbReference type="Pfam" id="PF00646">
    <property type="entry name" value="F-box"/>
    <property type="match status" value="1"/>
</dbReference>
<organism evidence="2 4">
    <name type="scientific">Microthlaspi erraticum</name>
    <dbReference type="NCBI Taxonomy" id="1685480"/>
    <lineage>
        <taxon>Eukaryota</taxon>
        <taxon>Viridiplantae</taxon>
        <taxon>Streptophyta</taxon>
        <taxon>Embryophyta</taxon>
        <taxon>Tracheophyta</taxon>
        <taxon>Spermatophyta</taxon>
        <taxon>Magnoliopsida</taxon>
        <taxon>eudicotyledons</taxon>
        <taxon>Gunneridae</taxon>
        <taxon>Pentapetalae</taxon>
        <taxon>rosids</taxon>
        <taxon>malvids</taxon>
        <taxon>Brassicales</taxon>
        <taxon>Brassicaceae</taxon>
        <taxon>Coluteocarpeae</taxon>
        <taxon>Microthlaspi</taxon>
    </lineage>
</organism>
<proteinExistence type="predicted"/>
<accession>A0A6D2J793</accession>
<dbReference type="Pfam" id="PF07734">
    <property type="entry name" value="FBA_1"/>
    <property type="match status" value="1"/>
</dbReference>
<protein>
    <recommendedName>
        <fullName evidence="1">F-box domain-containing protein</fullName>
    </recommendedName>
</protein>
<dbReference type="PANTHER" id="PTHR31672">
    <property type="entry name" value="BNACNNG10540D PROTEIN"/>
    <property type="match status" value="1"/>
</dbReference>
<dbReference type="EMBL" id="CACVBM020001204">
    <property type="protein sequence ID" value="CAA7039019.1"/>
    <property type="molecule type" value="Genomic_DNA"/>
</dbReference>
<sequence>MTMLSNLPRDLEEELLSRVLITSLRLLRSTCKRWYHHALFKDPRFIKTHFDKTARQRLYQAFLLMDFRVYPVRYITNNVYPMLADKLSLIDPLSNSEVDITQAFYCDGILLCTTKDKRFVAWNPFSGQTRWIQPRNHHTRSEFYALGYDNKDLCRSYKILRVIDVSEQTMEIYELRSNSWRNLDVSPIGSFESLGVSLKGNTYWISKRGGVVKDYLLLKFDFSTEIFQNLCLPFHEAECLDTFALSVVREERLYLLYQCQKTRKMEIWVTSEIETTFASWSKYLAVDLRPRPHMLFSFFVEEEKKIVACCDQDEDRCRVEYFVEDGYKGYRRWCGDTECWPVVFGYVPRVVEISAM</sequence>
<evidence type="ECO:0000313" key="2">
    <source>
        <dbReference type="EMBL" id="CAA7039019.1"/>
    </source>
</evidence>
<dbReference type="EMBL" id="CACVBM020001717">
    <property type="protein sequence ID" value="CAA7057899.1"/>
    <property type="molecule type" value="Genomic_DNA"/>
</dbReference>
<keyword evidence="4" id="KW-1185">Reference proteome</keyword>
<dbReference type="AlphaFoldDB" id="A0A6D2J793"/>
<evidence type="ECO:0000259" key="1">
    <source>
        <dbReference type="PROSITE" id="PS50181"/>
    </source>
</evidence>
<dbReference type="InterPro" id="IPR006527">
    <property type="entry name" value="F-box-assoc_dom_typ1"/>
</dbReference>
<gene>
    <name evidence="2" type="ORF">MERR_LOCUS26254</name>
    <name evidence="3" type="ORF">MERR_LOCUS45135</name>
</gene>
<name>A0A6D2J793_9BRAS</name>